<organism evidence="6">
    <name type="scientific">Enterobius vermicularis</name>
    <name type="common">Human pinworm</name>
    <dbReference type="NCBI Taxonomy" id="51028"/>
    <lineage>
        <taxon>Eukaryota</taxon>
        <taxon>Metazoa</taxon>
        <taxon>Ecdysozoa</taxon>
        <taxon>Nematoda</taxon>
        <taxon>Chromadorea</taxon>
        <taxon>Rhabditida</taxon>
        <taxon>Spirurina</taxon>
        <taxon>Oxyuridomorpha</taxon>
        <taxon>Oxyuroidea</taxon>
        <taxon>Oxyuridae</taxon>
        <taxon>Enterobius</taxon>
    </lineage>
</organism>
<dbReference type="PROSITE" id="PS00658">
    <property type="entry name" value="FORK_HEAD_2"/>
    <property type="match status" value="1"/>
</dbReference>
<dbReference type="InterPro" id="IPR036390">
    <property type="entry name" value="WH_DNA-bd_sf"/>
</dbReference>
<dbReference type="PRINTS" id="PR00053">
    <property type="entry name" value="FORKHEAD"/>
</dbReference>
<evidence type="ECO:0000256" key="1">
    <source>
        <dbReference type="ARBA" id="ARBA00004123"/>
    </source>
</evidence>
<dbReference type="GO" id="GO:0000978">
    <property type="term" value="F:RNA polymerase II cis-regulatory region sequence-specific DNA binding"/>
    <property type="evidence" value="ECO:0007669"/>
    <property type="project" value="TreeGrafter"/>
</dbReference>
<keyword evidence="2 4" id="KW-0238">DNA-binding</keyword>
<dbReference type="InterPro" id="IPR036388">
    <property type="entry name" value="WH-like_DNA-bd_sf"/>
</dbReference>
<feature type="DNA-binding region" description="Fork-head" evidence="4">
    <location>
        <begin position="41"/>
        <end position="136"/>
    </location>
</feature>
<dbReference type="FunFam" id="1.10.10.10:FF:000071">
    <property type="entry name" value="Forkhead box F1"/>
    <property type="match status" value="1"/>
</dbReference>
<sequence>LCISCLFSNSSLVNTLGPVHLKSEDEEEKGRRRRGAKRQEKPPYSYIALIAMAIHAKPDRRATLTEIYTYLQNHFDFFRGDYNGWKNSIRHNLSLNECFVKLPKSSGGRSGKGHQWTIEQNCEFLFEQGSYRRRPRGYKARTRTTDYQPEQYEQLCVSSTVCEPQFVVDELQPLQSAPPFLTQCQNPFWTTTYDCTQQQWSSLQTTNYGMPAASSTYVYDQCQQLPTVYGSEECYHYTIDPTSTQSANEVSITAPAQFSAAVEYPQYVMQPTNVNQ</sequence>
<evidence type="ECO:0000313" key="6">
    <source>
        <dbReference type="WBParaSite" id="EVEC_0000550801-mRNA-1"/>
    </source>
</evidence>
<feature type="domain" description="Fork-head" evidence="5">
    <location>
        <begin position="41"/>
        <end position="136"/>
    </location>
</feature>
<dbReference type="PROSITE" id="PS50039">
    <property type="entry name" value="FORK_HEAD_3"/>
    <property type="match status" value="1"/>
</dbReference>
<evidence type="ECO:0000256" key="4">
    <source>
        <dbReference type="PROSITE-ProRule" id="PRU00089"/>
    </source>
</evidence>
<dbReference type="InterPro" id="IPR018122">
    <property type="entry name" value="TF_fork_head_CS_1"/>
</dbReference>
<dbReference type="Gene3D" id="1.10.10.10">
    <property type="entry name" value="Winged helix-like DNA-binding domain superfamily/Winged helix DNA-binding domain"/>
    <property type="match status" value="1"/>
</dbReference>
<proteinExistence type="predicted"/>
<dbReference type="WBParaSite" id="EVEC_0000550801-mRNA-1">
    <property type="protein sequence ID" value="EVEC_0000550801-mRNA-1"/>
    <property type="gene ID" value="EVEC_0000550801"/>
</dbReference>
<dbReference type="PANTHER" id="PTHR46262:SF2">
    <property type="entry name" value="FORKHEAD BOX PROTEIN BINIOU"/>
    <property type="match status" value="1"/>
</dbReference>
<dbReference type="PANTHER" id="PTHR46262">
    <property type="entry name" value="FORKHEAD BOX PROTEIN BINIOU"/>
    <property type="match status" value="1"/>
</dbReference>
<protein>
    <submittedName>
        <fullName evidence="6">Fork-head domain-containing protein</fullName>
    </submittedName>
</protein>
<comment type="subcellular location">
    <subcellularLocation>
        <location evidence="1 4">Nucleus</location>
    </subcellularLocation>
</comment>
<reference evidence="6" key="1">
    <citation type="submission" date="2017-02" db="UniProtKB">
        <authorList>
            <consortium name="WormBaseParasite"/>
        </authorList>
    </citation>
    <scope>IDENTIFICATION</scope>
</reference>
<evidence type="ECO:0000256" key="3">
    <source>
        <dbReference type="ARBA" id="ARBA00023242"/>
    </source>
</evidence>
<dbReference type="PROSITE" id="PS00657">
    <property type="entry name" value="FORK_HEAD_1"/>
    <property type="match status" value="1"/>
</dbReference>
<dbReference type="InterPro" id="IPR030456">
    <property type="entry name" value="TF_fork_head_CS_2"/>
</dbReference>
<dbReference type="GO" id="GO:0009887">
    <property type="term" value="P:animal organ morphogenesis"/>
    <property type="evidence" value="ECO:0007669"/>
    <property type="project" value="TreeGrafter"/>
</dbReference>
<name>A0A0N4V5J6_ENTVE</name>
<dbReference type="InterPro" id="IPR051770">
    <property type="entry name" value="Forkhead_box_regulator"/>
</dbReference>
<dbReference type="AlphaFoldDB" id="A0A0N4V5J6"/>
<dbReference type="Pfam" id="PF00250">
    <property type="entry name" value="Forkhead"/>
    <property type="match status" value="1"/>
</dbReference>
<accession>A0A0N4V5J6</accession>
<dbReference type="GO" id="GO:0005634">
    <property type="term" value="C:nucleus"/>
    <property type="evidence" value="ECO:0007669"/>
    <property type="project" value="UniProtKB-SubCell"/>
</dbReference>
<keyword evidence="3 4" id="KW-0539">Nucleus</keyword>
<dbReference type="GO" id="GO:0000981">
    <property type="term" value="F:DNA-binding transcription factor activity, RNA polymerase II-specific"/>
    <property type="evidence" value="ECO:0007669"/>
    <property type="project" value="TreeGrafter"/>
</dbReference>
<dbReference type="InterPro" id="IPR001766">
    <property type="entry name" value="Fork_head_dom"/>
</dbReference>
<evidence type="ECO:0000259" key="5">
    <source>
        <dbReference type="PROSITE" id="PS50039"/>
    </source>
</evidence>
<dbReference type="SMART" id="SM00339">
    <property type="entry name" value="FH"/>
    <property type="match status" value="1"/>
</dbReference>
<dbReference type="GO" id="GO:0001710">
    <property type="term" value="P:mesodermal cell fate commitment"/>
    <property type="evidence" value="ECO:0007669"/>
    <property type="project" value="UniProtKB-ARBA"/>
</dbReference>
<dbReference type="SUPFAM" id="SSF46785">
    <property type="entry name" value="Winged helix' DNA-binding domain"/>
    <property type="match status" value="1"/>
</dbReference>
<evidence type="ECO:0000256" key="2">
    <source>
        <dbReference type="ARBA" id="ARBA00023125"/>
    </source>
</evidence>